<dbReference type="EMBL" id="JARPOI010000014">
    <property type="protein sequence ID" value="KAJ9159960.1"/>
    <property type="molecule type" value="Genomic_DNA"/>
</dbReference>
<name>A0ABQ9L5L9_HEVBR</name>
<organism evidence="1 2">
    <name type="scientific">Hevea brasiliensis</name>
    <name type="common">Para rubber tree</name>
    <name type="synonym">Siphonia brasiliensis</name>
    <dbReference type="NCBI Taxonomy" id="3981"/>
    <lineage>
        <taxon>Eukaryota</taxon>
        <taxon>Viridiplantae</taxon>
        <taxon>Streptophyta</taxon>
        <taxon>Embryophyta</taxon>
        <taxon>Tracheophyta</taxon>
        <taxon>Spermatophyta</taxon>
        <taxon>Magnoliopsida</taxon>
        <taxon>eudicotyledons</taxon>
        <taxon>Gunneridae</taxon>
        <taxon>Pentapetalae</taxon>
        <taxon>rosids</taxon>
        <taxon>fabids</taxon>
        <taxon>Malpighiales</taxon>
        <taxon>Euphorbiaceae</taxon>
        <taxon>Crotonoideae</taxon>
        <taxon>Micrandreae</taxon>
        <taxon>Hevea</taxon>
    </lineage>
</organism>
<gene>
    <name evidence="1" type="ORF">P3X46_025408</name>
</gene>
<evidence type="ECO:0000313" key="1">
    <source>
        <dbReference type="EMBL" id="KAJ9159960.1"/>
    </source>
</evidence>
<comment type="caution">
    <text evidence="1">The sequence shown here is derived from an EMBL/GenBank/DDBJ whole genome shotgun (WGS) entry which is preliminary data.</text>
</comment>
<dbReference type="Proteomes" id="UP001174677">
    <property type="component" value="Chromosome 14"/>
</dbReference>
<reference evidence="1" key="1">
    <citation type="journal article" date="2023" name="Plant Biotechnol. J.">
        <title>Chromosome-level wild Hevea brasiliensis genome provides new tools for genomic-assisted breeding and valuable loci to elevate rubber yield.</title>
        <authorList>
            <person name="Cheng H."/>
            <person name="Song X."/>
            <person name="Hu Y."/>
            <person name="Wu T."/>
            <person name="Yang Q."/>
            <person name="An Z."/>
            <person name="Feng S."/>
            <person name="Deng Z."/>
            <person name="Wu W."/>
            <person name="Zeng X."/>
            <person name="Tu M."/>
            <person name="Wang X."/>
            <person name="Huang H."/>
        </authorList>
    </citation>
    <scope>NUCLEOTIDE SEQUENCE</scope>
    <source>
        <strain evidence="1">MT/VB/25A 57/8</strain>
    </source>
</reference>
<dbReference type="PANTHER" id="PTHR34130">
    <property type="entry name" value="OS08G0243800 PROTEIN"/>
    <property type="match status" value="1"/>
</dbReference>
<dbReference type="PANTHER" id="PTHR34130:SF5">
    <property type="entry name" value="OS08G0243800 PROTEIN"/>
    <property type="match status" value="1"/>
</dbReference>
<evidence type="ECO:0000313" key="2">
    <source>
        <dbReference type="Proteomes" id="UP001174677"/>
    </source>
</evidence>
<proteinExistence type="predicted"/>
<keyword evidence="2" id="KW-1185">Reference proteome</keyword>
<protein>
    <submittedName>
        <fullName evidence="1">Uncharacterized protein</fullName>
    </submittedName>
</protein>
<sequence length="267" mass="30603">MDAKAWNLKPVKENCEYLQKLDDDDDDEALSLCDLPLNSEAASDWDDFSGEDQSSSLDPDLFEFISEDFTSSASAYPKDNIIFCGKLISYKGENVDHEKEQNSDNTSKVKDAKKSCIFPWKSYSFNKLRSSSVKLQRKKSYRTCNTFLERSPDKKGADKYDFPMNKVSLQSSPSKSRWNLFAFGVGRYPMEMELNDIKTRQSKLSDSKMRLSLKRPAKTFRSDDRRELVDRSGKREKGWWGLLSIFGCKSYNANAMVKASLGFIPRV</sequence>
<accession>A0ABQ9L5L9</accession>